<evidence type="ECO:0000313" key="2">
    <source>
        <dbReference type="Proteomes" id="UP000003089"/>
    </source>
</evidence>
<proteinExistence type="predicted"/>
<protein>
    <submittedName>
        <fullName evidence="1">Uncharacterized protein</fullName>
    </submittedName>
</protein>
<accession>I8XAL7</accession>
<dbReference type="Proteomes" id="UP000003089">
    <property type="component" value="Unassembled WGS sequence"/>
</dbReference>
<sequence>MHINGVLKCIVWTNKVRTFLSIDYQVFLDFIERKNGNPQNCLCGYTVLILLLSAKLQKFPVCVSSLIGIPTFR</sequence>
<dbReference type="HOGENOM" id="CLU_2696921_0_0_10"/>
<organism evidence="1 2">
    <name type="scientific">Bacteroides nordii CL02T12C05</name>
    <dbReference type="NCBI Taxonomy" id="997884"/>
    <lineage>
        <taxon>Bacteria</taxon>
        <taxon>Pseudomonadati</taxon>
        <taxon>Bacteroidota</taxon>
        <taxon>Bacteroidia</taxon>
        <taxon>Bacteroidales</taxon>
        <taxon>Bacteroidaceae</taxon>
        <taxon>Bacteroides</taxon>
    </lineage>
</organism>
<name>I8XAL7_9BACE</name>
<dbReference type="STRING" id="997884.HMPREF1068_02979"/>
<reference evidence="1 2" key="1">
    <citation type="submission" date="2012-02" db="EMBL/GenBank/DDBJ databases">
        <title>The Genome Sequence of Bacteroides nordii CL02T12C05.</title>
        <authorList>
            <consortium name="The Broad Institute Genome Sequencing Platform"/>
            <person name="Earl A."/>
            <person name="Ward D."/>
            <person name="Feldgarden M."/>
            <person name="Gevers D."/>
            <person name="Zitomersky N.L."/>
            <person name="Coyne M.J."/>
            <person name="Comstock L.E."/>
            <person name="Young S.K."/>
            <person name="Zeng Q."/>
            <person name="Gargeya S."/>
            <person name="Fitzgerald M."/>
            <person name="Haas B."/>
            <person name="Abouelleil A."/>
            <person name="Alvarado L."/>
            <person name="Arachchi H.M."/>
            <person name="Berlin A."/>
            <person name="Chapman S.B."/>
            <person name="Gearin G."/>
            <person name="Goldberg J."/>
            <person name="Griggs A."/>
            <person name="Gujja S."/>
            <person name="Hansen M."/>
            <person name="Heiman D."/>
            <person name="Howarth C."/>
            <person name="Larimer J."/>
            <person name="Lui A."/>
            <person name="MacDonald P.J.P."/>
            <person name="McCowen C."/>
            <person name="Montmayeur A."/>
            <person name="Murphy C."/>
            <person name="Neiman D."/>
            <person name="Pearson M."/>
            <person name="Priest M."/>
            <person name="Roberts A."/>
            <person name="Saif S."/>
            <person name="Shea T."/>
            <person name="Sisk P."/>
            <person name="Stolte C."/>
            <person name="Sykes S."/>
            <person name="Wortman J."/>
            <person name="Nusbaum C."/>
            <person name="Birren B."/>
        </authorList>
    </citation>
    <scope>NUCLEOTIDE SEQUENCE [LARGE SCALE GENOMIC DNA]</scope>
    <source>
        <strain evidence="1 2">CL02T12C05</strain>
    </source>
</reference>
<comment type="caution">
    <text evidence="1">The sequence shown here is derived from an EMBL/GenBank/DDBJ whole genome shotgun (WGS) entry which is preliminary data.</text>
</comment>
<dbReference type="AlphaFoldDB" id="I8XAL7"/>
<keyword evidence="2" id="KW-1185">Reference proteome</keyword>
<evidence type="ECO:0000313" key="1">
    <source>
        <dbReference type="EMBL" id="EIY47900.1"/>
    </source>
</evidence>
<gene>
    <name evidence="1" type="ORF">HMPREF1068_02979</name>
</gene>
<dbReference type="EMBL" id="AGXS01000020">
    <property type="protein sequence ID" value="EIY47900.1"/>
    <property type="molecule type" value="Genomic_DNA"/>
</dbReference>